<keyword evidence="4 7" id="KW-0472">Membrane</keyword>
<evidence type="ECO:0000313" key="10">
    <source>
        <dbReference type="EMBL" id="KAJ8021739.1"/>
    </source>
</evidence>
<feature type="transmembrane region" description="Helical" evidence="7">
    <location>
        <begin position="829"/>
        <end position="850"/>
    </location>
</feature>
<feature type="transmembrane region" description="Helical" evidence="7">
    <location>
        <begin position="902"/>
        <end position="921"/>
    </location>
</feature>
<evidence type="ECO:0000259" key="8">
    <source>
        <dbReference type="PROSITE" id="PS50221"/>
    </source>
</evidence>
<dbReference type="PANTHER" id="PTHR47767">
    <property type="entry name" value="ADHESION G PROTEIN-COUPLED RECEPTOR G7"/>
    <property type="match status" value="1"/>
</dbReference>
<feature type="transmembrane region" description="Helical" evidence="7">
    <location>
        <begin position="862"/>
        <end position="882"/>
    </location>
</feature>
<dbReference type="InterPro" id="IPR046338">
    <property type="entry name" value="GAIN_dom_sf"/>
</dbReference>
<dbReference type="PANTHER" id="PTHR47767:SF1">
    <property type="entry name" value="ADHESION G PROTEIN-COUPLED RECEPTOR G7"/>
    <property type="match status" value="1"/>
</dbReference>
<dbReference type="Gene3D" id="1.20.1070.10">
    <property type="entry name" value="Rhodopsin 7-helix transmembrane proteins"/>
    <property type="match status" value="1"/>
</dbReference>
<feature type="compositionally biased region" description="Polar residues" evidence="6">
    <location>
        <begin position="305"/>
        <end position="321"/>
    </location>
</feature>
<dbReference type="InterPro" id="IPR000203">
    <property type="entry name" value="GPS"/>
</dbReference>
<dbReference type="Pfam" id="PF01825">
    <property type="entry name" value="GPS"/>
    <property type="match status" value="1"/>
</dbReference>
<evidence type="ECO:0000256" key="1">
    <source>
        <dbReference type="ARBA" id="ARBA00004141"/>
    </source>
</evidence>
<accession>A0A9Q1BE11</accession>
<name>A0A9Q1BE11_HOLLE</name>
<dbReference type="Pfam" id="PF00002">
    <property type="entry name" value="7tm_2"/>
    <property type="match status" value="1"/>
</dbReference>
<evidence type="ECO:0000256" key="5">
    <source>
        <dbReference type="ARBA" id="ARBA00023157"/>
    </source>
</evidence>
<protein>
    <submittedName>
        <fullName evidence="10">Adhesion G-protein coupled receptor G4</fullName>
    </submittedName>
</protein>
<evidence type="ECO:0000256" key="4">
    <source>
        <dbReference type="ARBA" id="ARBA00023136"/>
    </source>
</evidence>
<dbReference type="GO" id="GO:0004930">
    <property type="term" value="F:G protein-coupled receptor activity"/>
    <property type="evidence" value="ECO:0007669"/>
    <property type="project" value="InterPro"/>
</dbReference>
<feature type="transmembrane region" description="Helical" evidence="7">
    <location>
        <begin position="975"/>
        <end position="999"/>
    </location>
</feature>
<evidence type="ECO:0000256" key="6">
    <source>
        <dbReference type="SAM" id="MobiDB-lite"/>
    </source>
</evidence>
<dbReference type="InterPro" id="IPR053066">
    <property type="entry name" value="ADGR_G7"/>
</dbReference>
<feature type="transmembrane region" description="Helical" evidence="7">
    <location>
        <begin position="1052"/>
        <end position="1075"/>
    </location>
</feature>
<dbReference type="AlphaFoldDB" id="A0A9Q1BE11"/>
<evidence type="ECO:0000256" key="7">
    <source>
        <dbReference type="SAM" id="Phobius"/>
    </source>
</evidence>
<proteinExistence type="predicted"/>
<comment type="caution">
    <text evidence="10">The sequence shown here is derived from an EMBL/GenBank/DDBJ whole genome shotgun (WGS) entry which is preliminary data.</text>
</comment>
<dbReference type="InterPro" id="IPR057244">
    <property type="entry name" value="GAIN_B"/>
</dbReference>
<feature type="domain" description="G-protein coupled receptors family 2 profile 2" evidence="9">
    <location>
        <begin position="827"/>
        <end position="1076"/>
    </location>
</feature>
<keyword evidence="2 7" id="KW-0812">Transmembrane</keyword>
<keyword evidence="3 7" id="KW-1133">Transmembrane helix</keyword>
<dbReference type="EMBL" id="JAIZAY010000021">
    <property type="protein sequence ID" value="KAJ8021739.1"/>
    <property type="molecule type" value="Genomic_DNA"/>
</dbReference>
<dbReference type="Gene3D" id="2.60.220.50">
    <property type="match status" value="1"/>
</dbReference>
<feature type="region of interest" description="Disordered" evidence="6">
    <location>
        <begin position="347"/>
        <end position="378"/>
    </location>
</feature>
<dbReference type="PROSITE" id="PS50261">
    <property type="entry name" value="G_PROTEIN_RECEP_F2_4"/>
    <property type="match status" value="1"/>
</dbReference>
<feature type="region of interest" description="Disordered" evidence="6">
    <location>
        <begin position="420"/>
        <end position="485"/>
    </location>
</feature>
<gene>
    <name evidence="10" type="ORF">HOLleu_39028</name>
</gene>
<comment type="subcellular location">
    <subcellularLocation>
        <location evidence="1">Membrane</location>
        <topology evidence="1">Multi-pass membrane protein</topology>
    </subcellularLocation>
</comment>
<organism evidence="10 11">
    <name type="scientific">Holothuria leucospilota</name>
    <name type="common">Black long sea cucumber</name>
    <name type="synonym">Mertensiothuria leucospilota</name>
    <dbReference type="NCBI Taxonomy" id="206669"/>
    <lineage>
        <taxon>Eukaryota</taxon>
        <taxon>Metazoa</taxon>
        <taxon>Echinodermata</taxon>
        <taxon>Eleutherozoa</taxon>
        <taxon>Echinozoa</taxon>
        <taxon>Holothuroidea</taxon>
        <taxon>Aspidochirotacea</taxon>
        <taxon>Aspidochirotida</taxon>
        <taxon>Holothuriidae</taxon>
        <taxon>Holothuria</taxon>
    </lineage>
</organism>
<feature type="transmembrane region" description="Helical" evidence="7">
    <location>
        <begin position="1020"/>
        <end position="1046"/>
    </location>
</feature>
<feature type="region of interest" description="Disordered" evidence="6">
    <location>
        <begin position="302"/>
        <end position="334"/>
    </location>
</feature>
<feature type="compositionally biased region" description="Polar residues" evidence="6">
    <location>
        <begin position="349"/>
        <end position="363"/>
    </location>
</feature>
<evidence type="ECO:0000313" key="11">
    <source>
        <dbReference type="Proteomes" id="UP001152320"/>
    </source>
</evidence>
<dbReference type="GO" id="GO:0016020">
    <property type="term" value="C:membrane"/>
    <property type="evidence" value="ECO:0007669"/>
    <property type="project" value="UniProtKB-SubCell"/>
</dbReference>
<keyword evidence="11" id="KW-1185">Reference proteome</keyword>
<sequence>MVENRIRNGLGIRITSINMTTDVHELILGESHNISVDLFVYHVHDDITGHEIKNYRWTVEMWVSQHPLGHGEKIQQTKQMLNSMQQRQRLFTDRYLNFTDLIYPLNLWSLPCSKIQYLCSSFKVRRRRSANVIGQITNCQQAPACKDGIVVRNVSFNYLPESGNYVIRPDGPVENLLLNVQILYNESVTGNITGGIPLWKIFVWTSTSPDGGGLRYSLKRNVLRPRQSRQGLVVGQNLTFDRVHYPLNPSNLSCLEMTYICVRFKLVAKKNYVILSRPNSSVRTKCRHGLFCLPPSTFDKGPGNFKSNSGESRPSTISGTNARRPPPITMKIPAGFFTSNPLLDGSAITEPSWTKTTDPQGDISNPLHRSVGQSTPQSITIEPNTLAKFTTLETQNSEPQGQSSASAIAPLILQGSSTTELSWTQATDPPNPQTGISDALHHSERQSTSQSVSIKPNSLATTLETQNTESLRHSSSSSTAPQFGKTTVSVAHGTYTSRSEKDSVIRVFSTQVLTSSKVNNTATPSTARNQLQELLDRLAEVTRPRKDIAINKIDEVILIMQKLSVIDDIPVEVAKKVILHTNDFMTAHILLSSNVSSAHNTSQISEHLNKVVDNVQLEDGENFYFNSNDVKVFTSDVTPAGDQLQSFGQIYPVRSHDSVQIGHPISIDSYENIEQNVEAGFFIPKTALSLPTTFSGIESVRVNFIVYQDSRLFDGAETVMVSSEASDDEQCFICSRVSSLDVRINGKRVTSLKQPASLAFNTSQAPSMHTRQCVWWDFATNGGYGGWSTEGCHVAMETEDSIICDCDHLTNFAVLMSPDYGCQAFELDLISKVGCALSVLALLLTLLTYLKFKKLMPATAQMVLIQWIFALLCLYTIFLFGIDAVKSALICSLVSASLHYFTLSYICWTSVEAVHMYIVLVQVMNGLPRARKFIPWSSVYAWGAPLCVVAVSYFTCGKELYSNRDYCFLRRDLNFFIVLLAPIAAILVFNVLCFLVIIYRINFRRPKVTMMQRDRRKLDVVTVKVKQALSVAILVGTSWVLGFFAITDGGYLFALLFCICNSLTGVFVFFVFCLFRKEVRGKWKQTHLCGCCFTTGDAMGRAGNSNTYSRRSTVKSHSITLEFMPRAMVLELSSPTISESLVSPLSDKRDLI</sequence>
<dbReference type="GO" id="GO:0007166">
    <property type="term" value="P:cell surface receptor signaling pathway"/>
    <property type="evidence" value="ECO:0007669"/>
    <property type="project" value="InterPro"/>
</dbReference>
<dbReference type="PRINTS" id="PR00249">
    <property type="entry name" value="GPCRSECRETIN"/>
</dbReference>
<dbReference type="InterPro" id="IPR017981">
    <property type="entry name" value="GPCR_2-like_7TM"/>
</dbReference>
<keyword evidence="5" id="KW-1015">Disulfide bond</keyword>
<dbReference type="InterPro" id="IPR000832">
    <property type="entry name" value="GPCR_2_secretin-like"/>
</dbReference>
<dbReference type="PROSITE" id="PS50221">
    <property type="entry name" value="GAIN_B"/>
    <property type="match status" value="1"/>
</dbReference>
<feature type="compositionally biased region" description="Polar residues" evidence="6">
    <location>
        <begin position="446"/>
        <end position="469"/>
    </location>
</feature>
<feature type="transmembrane region" description="Helical" evidence="7">
    <location>
        <begin position="933"/>
        <end position="955"/>
    </location>
</feature>
<dbReference type="OrthoDB" id="10037534at2759"/>
<evidence type="ECO:0000259" key="9">
    <source>
        <dbReference type="PROSITE" id="PS50261"/>
    </source>
</evidence>
<dbReference type="Proteomes" id="UP001152320">
    <property type="component" value="Chromosome 21"/>
</dbReference>
<reference evidence="10" key="1">
    <citation type="submission" date="2021-10" db="EMBL/GenBank/DDBJ databases">
        <title>Tropical sea cucumber genome reveals ecological adaptation and Cuvierian tubules defense mechanism.</title>
        <authorList>
            <person name="Chen T."/>
        </authorList>
    </citation>
    <scope>NUCLEOTIDE SEQUENCE</scope>
    <source>
        <strain evidence="10">Nanhai2018</strain>
        <tissue evidence="10">Muscle</tissue>
    </source>
</reference>
<dbReference type="SMART" id="SM00303">
    <property type="entry name" value="GPS"/>
    <property type="match status" value="1"/>
</dbReference>
<evidence type="ECO:0000256" key="2">
    <source>
        <dbReference type="ARBA" id="ARBA00022692"/>
    </source>
</evidence>
<keyword evidence="10" id="KW-0675">Receptor</keyword>
<evidence type="ECO:0000256" key="3">
    <source>
        <dbReference type="ARBA" id="ARBA00022989"/>
    </source>
</evidence>
<feature type="domain" description="GAIN-B" evidence="8">
    <location>
        <begin position="656"/>
        <end position="822"/>
    </location>
</feature>
<feature type="compositionally biased region" description="Polar residues" evidence="6">
    <location>
        <begin position="420"/>
        <end position="436"/>
    </location>
</feature>